<evidence type="ECO:0000259" key="1">
    <source>
        <dbReference type="Pfam" id="PF14088"/>
    </source>
</evidence>
<dbReference type="EMBL" id="WNXC01000001">
    <property type="protein sequence ID" value="MBB2147680.1"/>
    <property type="molecule type" value="Genomic_DNA"/>
</dbReference>
<comment type="caution">
    <text evidence="2">The sequence shown here is derived from an EMBL/GenBank/DDBJ whole genome shotgun (WGS) entry which is preliminary data.</text>
</comment>
<evidence type="ECO:0000313" key="2">
    <source>
        <dbReference type="EMBL" id="MBB2147680.1"/>
    </source>
</evidence>
<name>A0ABR6EQZ8_9SPHI</name>
<dbReference type="InterPro" id="IPR025364">
    <property type="entry name" value="DUF4268"/>
</dbReference>
<accession>A0ABR6EQZ8</accession>
<keyword evidence="3" id="KW-1185">Reference proteome</keyword>
<gene>
    <name evidence="2" type="ORF">GM920_02030</name>
</gene>
<dbReference type="Pfam" id="PF14088">
    <property type="entry name" value="DUF4268"/>
    <property type="match status" value="1"/>
</dbReference>
<evidence type="ECO:0000313" key="3">
    <source>
        <dbReference type="Proteomes" id="UP000636110"/>
    </source>
</evidence>
<organism evidence="2 3">
    <name type="scientific">Pedobacter gandavensis</name>
    <dbReference type="NCBI Taxonomy" id="2679963"/>
    <lineage>
        <taxon>Bacteria</taxon>
        <taxon>Pseudomonadati</taxon>
        <taxon>Bacteroidota</taxon>
        <taxon>Sphingobacteriia</taxon>
        <taxon>Sphingobacteriales</taxon>
        <taxon>Sphingobacteriaceae</taxon>
        <taxon>Pedobacter</taxon>
    </lineage>
</organism>
<sequence length="153" mass="18077">MFSKDQSAQLKQSFWTTFGQYIAPHQSAEGMRINWVNYKTGIKYLNFKMHVDKKSAYIAIEMSHPDPGMQELIFEEFAAFKNMLHTSLEEEWDWELHTTDENYKTVSRIVKTLSDVSIFKESDWPQLISFLKPRLIALDEFWCDAKDGFDTFK</sequence>
<protein>
    <submittedName>
        <fullName evidence="2">DUF4268 domain-containing protein</fullName>
    </submittedName>
</protein>
<reference evidence="2 3" key="1">
    <citation type="submission" date="2019-11" db="EMBL/GenBank/DDBJ databases">
        <title>Description of Pedobacter sp. LMG 31462T.</title>
        <authorList>
            <person name="Carlier A."/>
            <person name="Qi S."/>
            <person name="Vandamme P."/>
        </authorList>
    </citation>
    <scope>NUCLEOTIDE SEQUENCE [LARGE SCALE GENOMIC DNA]</scope>
    <source>
        <strain evidence="2 3">LMG 31462</strain>
    </source>
</reference>
<dbReference type="Proteomes" id="UP000636110">
    <property type="component" value="Unassembled WGS sequence"/>
</dbReference>
<dbReference type="RefSeq" id="WP_182952948.1">
    <property type="nucleotide sequence ID" value="NZ_WNXC01000001.1"/>
</dbReference>
<feature type="domain" description="DUF4268" evidence="1">
    <location>
        <begin position="10"/>
        <end position="144"/>
    </location>
</feature>
<proteinExistence type="predicted"/>